<evidence type="ECO:0000313" key="1">
    <source>
        <dbReference type="EMBL" id="MCF1751856.1"/>
    </source>
</evidence>
<dbReference type="Proteomes" id="UP001201449">
    <property type="component" value="Unassembled WGS sequence"/>
</dbReference>
<keyword evidence="2" id="KW-1185">Reference proteome</keyword>
<dbReference type="RefSeq" id="WP_234861797.1">
    <property type="nucleotide sequence ID" value="NZ_JAKEVZ010000008.1"/>
</dbReference>
<dbReference type="EMBL" id="JAKEVZ010000008">
    <property type="protein sequence ID" value="MCF1751856.1"/>
    <property type="molecule type" value="Genomic_DNA"/>
</dbReference>
<sequence length="158" mass="17729">MENNLSITIPPDDLQAVKAALQQIQTIMARYVVALTPEQRKDLPKVNDGTEPFMEKIMEYAVGNPQFLPAYVILGELQKDWDVFSGILPLLRMMDQIRDNLSDTAMLAGSEAYKAGLTYYQSVKQAAKVNAPDAKAIYEDLSKRFMKQGKRTNSPSIE</sequence>
<proteinExistence type="predicted"/>
<protein>
    <submittedName>
        <fullName evidence="1">Uncharacterized protein</fullName>
    </submittedName>
</protein>
<name>A0ABS9BUX2_9BACT</name>
<organism evidence="1 2">
    <name type="scientific">Mariniradius sediminis</name>
    <dbReference type="NCBI Taxonomy" id="2909237"/>
    <lineage>
        <taxon>Bacteria</taxon>
        <taxon>Pseudomonadati</taxon>
        <taxon>Bacteroidota</taxon>
        <taxon>Cytophagia</taxon>
        <taxon>Cytophagales</taxon>
        <taxon>Cyclobacteriaceae</taxon>
        <taxon>Mariniradius</taxon>
    </lineage>
</organism>
<reference evidence="1 2" key="1">
    <citation type="submission" date="2022-01" db="EMBL/GenBank/DDBJ databases">
        <title>Mariniradius saccharolyticus sp. nov., isolated from sediment of a river.</title>
        <authorList>
            <person name="Liu H."/>
        </authorList>
    </citation>
    <scope>NUCLEOTIDE SEQUENCE [LARGE SCALE GENOMIC DNA]</scope>
    <source>
        <strain evidence="1 2">RY-2</strain>
    </source>
</reference>
<accession>A0ABS9BUX2</accession>
<evidence type="ECO:0000313" key="2">
    <source>
        <dbReference type="Proteomes" id="UP001201449"/>
    </source>
</evidence>
<gene>
    <name evidence="1" type="ORF">L0U89_12315</name>
</gene>
<comment type="caution">
    <text evidence="1">The sequence shown here is derived from an EMBL/GenBank/DDBJ whole genome shotgun (WGS) entry which is preliminary data.</text>
</comment>